<feature type="region of interest" description="Disordered" evidence="2">
    <location>
        <begin position="250"/>
        <end position="270"/>
    </location>
</feature>
<evidence type="ECO:0000259" key="3">
    <source>
        <dbReference type="PROSITE" id="PS50222"/>
    </source>
</evidence>
<evidence type="ECO:0000313" key="4">
    <source>
        <dbReference type="EMBL" id="CAD9527660.1"/>
    </source>
</evidence>
<feature type="domain" description="EF-hand" evidence="3">
    <location>
        <begin position="99"/>
        <end position="134"/>
    </location>
</feature>
<feature type="domain" description="EF-hand" evidence="3">
    <location>
        <begin position="135"/>
        <end position="170"/>
    </location>
</feature>
<evidence type="ECO:0000256" key="1">
    <source>
        <dbReference type="ARBA" id="ARBA00022837"/>
    </source>
</evidence>
<dbReference type="AlphaFoldDB" id="A0A7S2N956"/>
<proteinExistence type="predicted"/>
<feature type="compositionally biased region" description="Basic and acidic residues" evidence="2">
    <location>
        <begin position="163"/>
        <end position="183"/>
    </location>
</feature>
<dbReference type="InterPro" id="IPR002048">
    <property type="entry name" value="EF_hand_dom"/>
</dbReference>
<dbReference type="CDD" id="cd00051">
    <property type="entry name" value="EFh"/>
    <property type="match status" value="1"/>
</dbReference>
<sequence length="270" mass="30112">MAPPGAALKYPLRVRVAPDSGLDKRPRTHTWQQGFSAAPTLIRSATFLHDWRREDVPPSLHEAYSSLRHPPTPLPKQLTRDEQAQVDGVLGQLRIKLAHNLNRSVDTFRQWDVDQSGTISKKEFGRALTSLGIVAHKAALDLTFDYLDNDRGGSVDYRELNEHLRRRQSDPSHLDTWGKDSPRRSSTSAAPGTSSAQSLPRPHTAIGVPKSNFYRSASWDAHGSRGARHPMMHPITASRYNMFERNAMPGVPAYGPKDRPMASRWTQGAA</sequence>
<evidence type="ECO:0000256" key="2">
    <source>
        <dbReference type="SAM" id="MobiDB-lite"/>
    </source>
</evidence>
<accession>A0A7S2N956</accession>
<organism evidence="4">
    <name type="scientific">Haptolina brevifila</name>
    <dbReference type="NCBI Taxonomy" id="156173"/>
    <lineage>
        <taxon>Eukaryota</taxon>
        <taxon>Haptista</taxon>
        <taxon>Haptophyta</taxon>
        <taxon>Prymnesiophyceae</taxon>
        <taxon>Prymnesiales</taxon>
        <taxon>Prymnesiaceae</taxon>
        <taxon>Haptolina</taxon>
    </lineage>
</organism>
<dbReference type="InterPro" id="IPR018247">
    <property type="entry name" value="EF_Hand_1_Ca_BS"/>
</dbReference>
<keyword evidence="1" id="KW-0106">Calcium</keyword>
<dbReference type="EMBL" id="HBGU01067498">
    <property type="protein sequence ID" value="CAD9527660.1"/>
    <property type="molecule type" value="Transcribed_RNA"/>
</dbReference>
<dbReference type="PROSITE" id="PS50222">
    <property type="entry name" value="EF_HAND_2"/>
    <property type="match status" value="2"/>
</dbReference>
<dbReference type="SMART" id="SM00054">
    <property type="entry name" value="EFh"/>
    <property type="match status" value="2"/>
</dbReference>
<dbReference type="InterPro" id="IPR011992">
    <property type="entry name" value="EF-hand-dom_pair"/>
</dbReference>
<protein>
    <recommendedName>
        <fullName evidence="3">EF-hand domain-containing protein</fullName>
    </recommendedName>
</protein>
<dbReference type="GO" id="GO:0005509">
    <property type="term" value="F:calcium ion binding"/>
    <property type="evidence" value="ECO:0007669"/>
    <property type="project" value="InterPro"/>
</dbReference>
<dbReference type="PROSITE" id="PS00018">
    <property type="entry name" value="EF_HAND_1"/>
    <property type="match status" value="2"/>
</dbReference>
<name>A0A7S2N956_9EUKA</name>
<gene>
    <name evidence="4" type="ORF">CBRE1094_LOCUS36801</name>
</gene>
<dbReference type="Gene3D" id="1.10.238.10">
    <property type="entry name" value="EF-hand"/>
    <property type="match status" value="1"/>
</dbReference>
<feature type="region of interest" description="Disordered" evidence="2">
    <location>
        <begin position="163"/>
        <end position="209"/>
    </location>
</feature>
<reference evidence="4" key="1">
    <citation type="submission" date="2021-01" db="EMBL/GenBank/DDBJ databases">
        <authorList>
            <person name="Corre E."/>
            <person name="Pelletier E."/>
            <person name="Niang G."/>
            <person name="Scheremetjew M."/>
            <person name="Finn R."/>
            <person name="Kale V."/>
            <person name="Holt S."/>
            <person name="Cochrane G."/>
            <person name="Meng A."/>
            <person name="Brown T."/>
            <person name="Cohen L."/>
        </authorList>
    </citation>
    <scope>NUCLEOTIDE SEQUENCE</scope>
    <source>
        <strain evidence="4">UTEX LB 985</strain>
    </source>
</reference>
<dbReference type="SUPFAM" id="SSF47473">
    <property type="entry name" value="EF-hand"/>
    <property type="match status" value="1"/>
</dbReference>
<feature type="compositionally biased region" description="Low complexity" evidence="2">
    <location>
        <begin position="185"/>
        <end position="198"/>
    </location>
</feature>
<dbReference type="Pfam" id="PF13499">
    <property type="entry name" value="EF-hand_7"/>
    <property type="match status" value="1"/>
</dbReference>